<reference evidence="1 2" key="1">
    <citation type="submission" date="2014-06" db="EMBL/GenBank/DDBJ databases">
        <title>Evolutionary Origins and Diversification of the Mycorrhizal Mutualists.</title>
        <authorList>
            <consortium name="DOE Joint Genome Institute"/>
            <consortium name="Mycorrhizal Genomics Consortium"/>
            <person name="Kohler A."/>
            <person name="Kuo A."/>
            <person name="Nagy L.G."/>
            <person name="Floudas D."/>
            <person name="Copeland A."/>
            <person name="Barry K.W."/>
            <person name="Cichocki N."/>
            <person name="Veneault-Fourrey C."/>
            <person name="LaButti K."/>
            <person name="Lindquist E.A."/>
            <person name="Lipzen A."/>
            <person name="Lundell T."/>
            <person name="Morin E."/>
            <person name="Murat C."/>
            <person name="Riley R."/>
            <person name="Ohm R."/>
            <person name="Sun H."/>
            <person name="Tunlid A."/>
            <person name="Henrissat B."/>
            <person name="Grigoriev I.V."/>
            <person name="Hibbett D.S."/>
            <person name="Martin F."/>
        </authorList>
    </citation>
    <scope>NUCLEOTIDE SEQUENCE [LARGE SCALE GENOMIC DNA]</scope>
    <source>
        <strain evidence="1 2">SS14</strain>
    </source>
</reference>
<protein>
    <submittedName>
        <fullName evidence="1">Unplaced genomic scaffold SPHSTscaffold_74, whole genome shotgun sequence</fullName>
    </submittedName>
</protein>
<organism evidence="1 2">
    <name type="scientific">Sphaerobolus stellatus (strain SS14)</name>
    <dbReference type="NCBI Taxonomy" id="990650"/>
    <lineage>
        <taxon>Eukaryota</taxon>
        <taxon>Fungi</taxon>
        <taxon>Dikarya</taxon>
        <taxon>Basidiomycota</taxon>
        <taxon>Agaricomycotina</taxon>
        <taxon>Agaricomycetes</taxon>
        <taxon>Phallomycetidae</taxon>
        <taxon>Geastrales</taxon>
        <taxon>Sphaerobolaceae</taxon>
        <taxon>Sphaerobolus</taxon>
    </lineage>
</organism>
<dbReference type="Proteomes" id="UP000054279">
    <property type="component" value="Unassembled WGS sequence"/>
</dbReference>
<proteinExistence type="predicted"/>
<keyword evidence="2" id="KW-1185">Reference proteome</keyword>
<evidence type="ECO:0000313" key="2">
    <source>
        <dbReference type="Proteomes" id="UP000054279"/>
    </source>
</evidence>
<evidence type="ECO:0000313" key="1">
    <source>
        <dbReference type="EMBL" id="KIJ39808.1"/>
    </source>
</evidence>
<accession>A0A0C9U9P4</accession>
<dbReference type="EMBL" id="KN837149">
    <property type="protein sequence ID" value="KIJ39808.1"/>
    <property type="molecule type" value="Genomic_DNA"/>
</dbReference>
<sequence length="55" mass="5867">MSLDLLQHPVAVPLLQAMHTTLLDYLASYVDIELLGGGAEIRSDQSSLRVSASGL</sequence>
<dbReference type="HOGENOM" id="CLU_3033913_0_0_1"/>
<gene>
    <name evidence="1" type="ORF">M422DRAFT_32562</name>
</gene>
<name>A0A0C9U9P4_SPHS4</name>
<dbReference type="AlphaFoldDB" id="A0A0C9U9P4"/>